<dbReference type="EMBL" id="JAULSR010000001">
    <property type="protein sequence ID" value="KAK0637401.1"/>
    <property type="molecule type" value="Genomic_DNA"/>
</dbReference>
<gene>
    <name evidence="3" type="ORF">B0T17DRAFT_108960</name>
</gene>
<dbReference type="Pfam" id="PF10645">
    <property type="entry name" value="Carb_bind"/>
    <property type="match status" value="1"/>
</dbReference>
<sequence>MARTSFIAAAILALSTSVLGDLQTCGPAQYDPAQYVCYENQFLCPITAGEPLSVCGGACYSKFQYTCTNGALALLPPVPQGTPFILTASNPTLSIDGQPINAGFGKWLIGGTTQSYCPVEQVGASCPPGNITAIYAGAGDGAAMDVIVPGGQQVYLDPFWSVAYTQAHSAYVPSGSIRTGLAAYAGGGFINLNGNGWGWVACPPRASGPAGPQWGLVGRNATNAENLTGCTPVNLKVNLLPVGAVGAWQYS</sequence>
<feature type="signal peptide" evidence="1">
    <location>
        <begin position="1"/>
        <end position="20"/>
    </location>
</feature>
<comment type="caution">
    <text evidence="3">The sequence shown here is derived from an EMBL/GenBank/DDBJ whole genome shotgun (WGS) entry which is preliminary data.</text>
</comment>
<dbReference type="InterPro" id="IPR052820">
    <property type="entry name" value="PhiA_domain"/>
</dbReference>
<dbReference type="AlphaFoldDB" id="A0AA40CG06"/>
<feature type="chain" id="PRO_5041383902" evidence="1">
    <location>
        <begin position="21"/>
        <end position="251"/>
    </location>
</feature>
<evidence type="ECO:0000313" key="3">
    <source>
        <dbReference type="EMBL" id="KAK0637401.1"/>
    </source>
</evidence>
<reference evidence="3" key="1">
    <citation type="submission" date="2023-06" db="EMBL/GenBank/DDBJ databases">
        <title>Genome-scale phylogeny and comparative genomics of the fungal order Sordariales.</title>
        <authorList>
            <consortium name="Lawrence Berkeley National Laboratory"/>
            <person name="Hensen N."/>
            <person name="Bonometti L."/>
            <person name="Westerberg I."/>
            <person name="Brannstrom I.O."/>
            <person name="Guillou S."/>
            <person name="Cros-Aarteil S."/>
            <person name="Calhoun S."/>
            <person name="Haridas S."/>
            <person name="Kuo A."/>
            <person name="Mondo S."/>
            <person name="Pangilinan J."/>
            <person name="Riley R."/>
            <person name="LaButti K."/>
            <person name="Andreopoulos B."/>
            <person name="Lipzen A."/>
            <person name="Chen C."/>
            <person name="Yanf M."/>
            <person name="Daum C."/>
            <person name="Ng V."/>
            <person name="Clum A."/>
            <person name="Steindorff A."/>
            <person name="Ohm R."/>
            <person name="Martin F."/>
            <person name="Silar P."/>
            <person name="Natvig D."/>
            <person name="Lalanne C."/>
            <person name="Gautier V."/>
            <person name="Ament-velasquez S.L."/>
            <person name="Kruys A."/>
            <person name="Hutchinson M.I."/>
            <person name="Powell A.J."/>
            <person name="Barry K."/>
            <person name="Miller A.N."/>
            <person name="Grigoriev I.V."/>
            <person name="Debuchy R."/>
            <person name="Gladieux P."/>
            <person name="Thoren M.H."/>
            <person name="Johannesson H."/>
        </authorList>
    </citation>
    <scope>NUCLEOTIDE SEQUENCE</scope>
    <source>
        <strain evidence="3">SMH3391-2</strain>
    </source>
</reference>
<dbReference type="InterPro" id="IPR018909">
    <property type="entry name" value="Eng1_septum"/>
</dbReference>
<organism evidence="3 4">
    <name type="scientific">Bombardia bombarda</name>
    <dbReference type="NCBI Taxonomy" id="252184"/>
    <lineage>
        <taxon>Eukaryota</taxon>
        <taxon>Fungi</taxon>
        <taxon>Dikarya</taxon>
        <taxon>Ascomycota</taxon>
        <taxon>Pezizomycotina</taxon>
        <taxon>Sordariomycetes</taxon>
        <taxon>Sordariomycetidae</taxon>
        <taxon>Sordariales</taxon>
        <taxon>Lasiosphaeriaceae</taxon>
        <taxon>Bombardia</taxon>
    </lineage>
</organism>
<keyword evidence="4" id="KW-1185">Reference proteome</keyword>
<dbReference type="GO" id="GO:0030246">
    <property type="term" value="F:carbohydrate binding"/>
    <property type="evidence" value="ECO:0007669"/>
    <property type="project" value="InterPro"/>
</dbReference>
<dbReference type="PANTHER" id="PTHR42047:SF1">
    <property type="entry name" value="PROTEIN, PUTATIVE (AFU_ORTHOLOGUE AFUA_6G03560)-RELATED"/>
    <property type="match status" value="1"/>
</dbReference>
<evidence type="ECO:0000313" key="4">
    <source>
        <dbReference type="Proteomes" id="UP001174934"/>
    </source>
</evidence>
<name>A0AA40CG06_9PEZI</name>
<evidence type="ECO:0000259" key="2">
    <source>
        <dbReference type="Pfam" id="PF10645"/>
    </source>
</evidence>
<dbReference type="PANTHER" id="PTHR42047">
    <property type="entry name" value="PROTEIN, PUTATIVE (AFU_ORTHOLOGUE AFUA_6G03560)-RELATED"/>
    <property type="match status" value="1"/>
</dbReference>
<evidence type="ECO:0000256" key="1">
    <source>
        <dbReference type="SAM" id="SignalP"/>
    </source>
</evidence>
<keyword evidence="1" id="KW-0732">Signal</keyword>
<proteinExistence type="predicted"/>
<accession>A0AA40CG06</accession>
<dbReference type="Proteomes" id="UP001174934">
    <property type="component" value="Unassembled WGS sequence"/>
</dbReference>
<feature type="domain" description="Endo-1,3(4)-beta-glucanase 1 carbohydrate binding" evidence="2">
    <location>
        <begin position="24"/>
        <end position="72"/>
    </location>
</feature>
<protein>
    <submittedName>
        <fullName evidence="3">Carbohydrate binding-domain-containing protein</fullName>
    </submittedName>
</protein>